<sequence>MGLSAKVCAADQPNGWEEADKVLQQATASGQVKSATLHVLQKGSAVTRAYGASTTNDSMFLLGSISKPICVTALMRLYDQNEFQLSDKLSKYLPKFTGEGRENVTLRHVLTHTSGLPDQLANNAELRRSHAKLTKFVEHAQQAPLSFAPGTRYQYSSMGILLATHIAEKLSGKDILSLVEETVFRPLKMERSAQGLGRFSLDDMVPAQTEFAAPEAGSGDPTAKSWDWNSLYWRKLGAPWGTTHCSAPDVAKFLSEYLFERGTVLKPETARLVRTNQNPAGLKPRGIGFDVGPQLGGDGCSDETFGHTGSTGTLAWADPATETICVVLTSLPARAVDPHPRQLASAPIAARG</sequence>
<dbReference type="KEGG" id="bvo:Pan97_24060"/>
<dbReference type="Pfam" id="PF00144">
    <property type="entry name" value="Beta-lactamase"/>
    <property type="match status" value="1"/>
</dbReference>
<dbReference type="Gene3D" id="3.40.710.10">
    <property type="entry name" value="DD-peptidase/beta-lactamase superfamily"/>
    <property type="match status" value="1"/>
</dbReference>
<dbReference type="PANTHER" id="PTHR43283:SF11">
    <property type="entry name" value="BETA-LACTAMASE-RELATED DOMAIN-CONTAINING PROTEIN"/>
    <property type="match status" value="1"/>
</dbReference>
<dbReference type="InterPro" id="IPR050789">
    <property type="entry name" value="Diverse_Enzym_Activities"/>
</dbReference>
<keyword evidence="4" id="KW-1185">Reference proteome</keyword>
<organism evidence="3 4">
    <name type="scientific">Bremerella volcania</name>
    <dbReference type="NCBI Taxonomy" id="2527984"/>
    <lineage>
        <taxon>Bacteria</taxon>
        <taxon>Pseudomonadati</taxon>
        <taxon>Planctomycetota</taxon>
        <taxon>Planctomycetia</taxon>
        <taxon>Pirellulales</taxon>
        <taxon>Pirellulaceae</taxon>
        <taxon>Bremerella</taxon>
    </lineage>
</organism>
<name>A0A518C813_9BACT</name>
<reference evidence="4" key="1">
    <citation type="submission" date="2019-02" db="EMBL/GenBank/DDBJ databases">
        <title>Deep-cultivation of Planctomycetes and their phenomic and genomic characterization uncovers novel biology.</title>
        <authorList>
            <person name="Wiegand S."/>
            <person name="Jogler M."/>
            <person name="Boedeker C."/>
            <person name="Pinto D."/>
            <person name="Vollmers J."/>
            <person name="Rivas-Marin E."/>
            <person name="Kohn T."/>
            <person name="Peeters S.H."/>
            <person name="Heuer A."/>
            <person name="Rast P."/>
            <person name="Oberbeckmann S."/>
            <person name="Bunk B."/>
            <person name="Jeske O."/>
            <person name="Meyerdierks A."/>
            <person name="Storesund J.E."/>
            <person name="Kallscheuer N."/>
            <person name="Luecker S."/>
            <person name="Lage O.M."/>
            <person name="Pohl T."/>
            <person name="Merkel B.J."/>
            <person name="Hornburger P."/>
            <person name="Mueller R.-W."/>
            <person name="Bruemmer F."/>
            <person name="Labrenz M."/>
            <person name="Spormann A.M."/>
            <person name="Op den Camp H."/>
            <person name="Overmann J."/>
            <person name="Amann R."/>
            <person name="Jetten M.S.M."/>
            <person name="Mascher T."/>
            <person name="Medema M.H."/>
            <person name="Devos D.P."/>
            <person name="Kaster A.-K."/>
            <person name="Ovreas L."/>
            <person name="Rohde M."/>
            <person name="Galperin M.Y."/>
            <person name="Jogler C."/>
        </authorList>
    </citation>
    <scope>NUCLEOTIDE SEQUENCE [LARGE SCALE GENOMIC DNA]</scope>
    <source>
        <strain evidence="4">Pan97</strain>
    </source>
</reference>
<keyword evidence="1 3" id="KW-0378">Hydrolase</keyword>
<feature type="domain" description="Beta-lactamase-related" evidence="2">
    <location>
        <begin position="20"/>
        <end position="335"/>
    </location>
</feature>
<accession>A0A518C813</accession>
<evidence type="ECO:0000313" key="3">
    <source>
        <dbReference type="EMBL" id="QDU75376.1"/>
    </source>
</evidence>
<evidence type="ECO:0000259" key="2">
    <source>
        <dbReference type="Pfam" id="PF00144"/>
    </source>
</evidence>
<dbReference type="InterPro" id="IPR012338">
    <property type="entry name" value="Beta-lactam/transpept-like"/>
</dbReference>
<evidence type="ECO:0000256" key="1">
    <source>
        <dbReference type="ARBA" id="ARBA00022801"/>
    </source>
</evidence>
<dbReference type="Proteomes" id="UP000318626">
    <property type="component" value="Chromosome"/>
</dbReference>
<dbReference type="PANTHER" id="PTHR43283">
    <property type="entry name" value="BETA-LACTAMASE-RELATED"/>
    <property type="match status" value="1"/>
</dbReference>
<protein>
    <submittedName>
        <fullName evidence="3">Esterase EstB</fullName>
        <ecNumber evidence="3">3.1.1.-</ecNumber>
    </submittedName>
</protein>
<proteinExistence type="predicted"/>
<dbReference type="SUPFAM" id="SSF56601">
    <property type="entry name" value="beta-lactamase/transpeptidase-like"/>
    <property type="match status" value="1"/>
</dbReference>
<dbReference type="InterPro" id="IPR001466">
    <property type="entry name" value="Beta-lactam-related"/>
</dbReference>
<dbReference type="GO" id="GO:0016787">
    <property type="term" value="F:hydrolase activity"/>
    <property type="evidence" value="ECO:0007669"/>
    <property type="project" value="UniProtKB-KW"/>
</dbReference>
<dbReference type="AlphaFoldDB" id="A0A518C813"/>
<dbReference type="EMBL" id="CP036289">
    <property type="protein sequence ID" value="QDU75376.1"/>
    <property type="molecule type" value="Genomic_DNA"/>
</dbReference>
<dbReference type="EC" id="3.1.1.-" evidence="3"/>
<evidence type="ECO:0000313" key="4">
    <source>
        <dbReference type="Proteomes" id="UP000318626"/>
    </source>
</evidence>
<gene>
    <name evidence="3" type="primary">estB_1</name>
    <name evidence="3" type="ORF">Pan97_24060</name>
</gene>